<comment type="caution">
    <text evidence="2">The sequence shown here is derived from an EMBL/GenBank/DDBJ whole genome shotgun (WGS) entry which is preliminary data.</text>
</comment>
<gene>
    <name evidence="2" type="ORF">HMPREF1094_04658</name>
</gene>
<dbReference type="RefSeq" id="WP_002611795.1">
    <property type="nucleotide sequence ID" value="NZ_KB850948.1"/>
</dbReference>
<evidence type="ECO:0000313" key="3">
    <source>
        <dbReference type="Proteomes" id="UP000013051"/>
    </source>
</evidence>
<feature type="domain" description="YcaO" evidence="1">
    <location>
        <begin position="58"/>
        <end position="210"/>
    </location>
</feature>
<dbReference type="AlphaFoldDB" id="N9WIY4"/>
<keyword evidence="3" id="KW-1185">Reference proteome</keyword>
<accession>N9WIY4</accession>
<dbReference type="eggNOG" id="ENOG5033MIE">
    <property type="taxonomic scope" value="Bacteria"/>
</dbReference>
<dbReference type="PATRIC" id="fig|999413.4.peg.4970"/>
<evidence type="ECO:0000313" key="2">
    <source>
        <dbReference type="EMBL" id="ENY83431.1"/>
    </source>
</evidence>
<reference evidence="2 3" key="1">
    <citation type="submission" date="2013-01" db="EMBL/GenBank/DDBJ databases">
        <title>The Genome Sequence of Clostridium innocuum 2959.</title>
        <authorList>
            <consortium name="The Broad Institute Genome Sequencing Platform"/>
            <person name="Earl A."/>
            <person name="Ward D."/>
            <person name="Feldgarden M."/>
            <person name="Gevers D."/>
            <person name="Courvalin P."/>
            <person name="Lambert T."/>
            <person name="Walker B."/>
            <person name="Young S.K."/>
            <person name="Zeng Q."/>
            <person name="Gargeya S."/>
            <person name="Fitzgerald M."/>
            <person name="Haas B."/>
            <person name="Abouelleil A."/>
            <person name="Alvarado L."/>
            <person name="Arachchi H.M."/>
            <person name="Berlin A.M."/>
            <person name="Chapman S.B."/>
            <person name="Dewar J."/>
            <person name="Goldberg J."/>
            <person name="Griggs A."/>
            <person name="Gujja S."/>
            <person name="Hansen M."/>
            <person name="Howarth C."/>
            <person name="Imamovic A."/>
            <person name="Larimer J."/>
            <person name="McCowan C."/>
            <person name="Murphy C."/>
            <person name="Neiman D."/>
            <person name="Pearson M."/>
            <person name="Priest M."/>
            <person name="Roberts A."/>
            <person name="Saif S."/>
            <person name="Shea T."/>
            <person name="Sisk P."/>
            <person name="Sykes S."/>
            <person name="Wortman J."/>
            <person name="Nusbaum C."/>
            <person name="Birren B."/>
        </authorList>
    </citation>
    <scope>NUCLEOTIDE SEQUENCE [LARGE SCALE GENOMIC DNA]</scope>
    <source>
        <strain evidence="2 3">2959</strain>
    </source>
</reference>
<protein>
    <recommendedName>
        <fullName evidence="1">YcaO domain-containing protein</fullName>
    </recommendedName>
</protein>
<name>N9WIY4_CLOIN</name>
<organism evidence="2 3">
    <name type="scientific">[Clostridium] innocuum 2959</name>
    <dbReference type="NCBI Taxonomy" id="999413"/>
    <lineage>
        <taxon>Bacteria</taxon>
        <taxon>Bacillati</taxon>
        <taxon>Bacillota</taxon>
        <taxon>Clostridia</taxon>
        <taxon>Eubacteriales</taxon>
        <taxon>Clostridiaceae</taxon>
        <taxon>Clostridium</taxon>
    </lineage>
</organism>
<dbReference type="Proteomes" id="UP000013051">
    <property type="component" value="Unassembled WGS sequence"/>
</dbReference>
<proteinExistence type="predicted"/>
<dbReference type="EMBL" id="AGYV01000016">
    <property type="protein sequence ID" value="ENY83431.1"/>
    <property type="molecule type" value="Genomic_DNA"/>
</dbReference>
<dbReference type="InterPro" id="IPR003776">
    <property type="entry name" value="YcaO-like_dom"/>
</dbReference>
<dbReference type="HOGENOM" id="CLU_073795_0_0_9"/>
<sequence length="326" mass="37187">MIFANKYNRIKNLSNSFLDSYNIVNSSLQVIKVNGLIAPYDASAIDVNLQIAYCKSLNEFYERSRLAFLTFKSKTELSCYDVISKNVKVFPSNSIGYGTNEHFGYMDSTGTASGTESKKIYNKALLELIEKNDLLVFWYKKYGYKINLDISIISYIKKLGIIGEVKIYMTNYISNAYTIIVFILHNKKVKATGIASSLIIMDAVKKALEESKLLLSIYTGCNYSPFNRTDNKSYVDYIRSFEILPSLNIANIEKHNEISLVDWVKTLYIAVLNTKYFQKNITIRCFSEELISCLPTYANMACLSNKEILKQISFIFNDDIPDCPVV</sequence>
<evidence type="ECO:0000259" key="1">
    <source>
        <dbReference type="Pfam" id="PF02624"/>
    </source>
</evidence>
<dbReference type="Pfam" id="PF02624">
    <property type="entry name" value="YcaO"/>
    <property type="match status" value="1"/>
</dbReference>